<gene>
    <name evidence="6" type="ORF">RND81_03G078300</name>
</gene>
<name>A0AAW1M3J8_SAPOF</name>
<dbReference type="GO" id="GO:0140662">
    <property type="term" value="F:ATP-dependent protein folding chaperone"/>
    <property type="evidence" value="ECO:0007669"/>
    <property type="project" value="InterPro"/>
</dbReference>
<organism evidence="6 7">
    <name type="scientific">Saponaria officinalis</name>
    <name type="common">Common soapwort</name>
    <name type="synonym">Lychnis saponaria</name>
    <dbReference type="NCBI Taxonomy" id="3572"/>
    <lineage>
        <taxon>Eukaryota</taxon>
        <taxon>Viridiplantae</taxon>
        <taxon>Streptophyta</taxon>
        <taxon>Embryophyta</taxon>
        <taxon>Tracheophyta</taxon>
        <taxon>Spermatophyta</taxon>
        <taxon>Magnoliopsida</taxon>
        <taxon>eudicotyledons</taxon>
        <taxon>Gunneridae</taxon>
        <taxon>Pentapetalae</taxon>
        <taxon>Caryophyllales</taxon>
        <taxon>Caryophyllaceae</taxon>
        <taxon>Caryophylleae</taxon>
        <taxon>Saponaria</taxon>
    </lineage>
</organism>
<dbReference type="Gene3D" id="3.30.30.30">
    <property type="match status" value="1"/>
</dbReference>
<evidence type="ECO:0000256" key="3">
    <source>
        <dbReference type="ARBA" id="ARBA00022741"/>
    </source>
</evidence>
<dbReference type="PROSITE" id="PS00297">
    <property type="entry name" value="HSP70_1"/>
    <property type="match status" value="1"/>
</dbReference>
<dbReference type="EMBL" id="JBDFQZ010000003">
    <property type="protein sequence ID" value="KAK9741051.1"/>
    <property type="molecule type" value="Genomic_DNA"/>
</dbReference>
<dbReference type="InterPro" id="IPR029047">
    <property type="entry name" value="HSP70_peptide-bd_sf"/>
</dbReference>
<dbReference type="FunFam" id="3.30.30.30:FF:000005">
    <property type="entry name" value="Heat shock protein ssb1"/>
    <property type="match status" value="1"/>
</dbReference>
<dbReference type="SUPFAM" id="SSF100934">
    <property type="entry name" value="Heat shock protein 70kD (HSP70), C-terminal subdomain"/>
    <property type="match status" value="1"/>
</dbReference>
<dbReference type="FunFam" id="3.90.640.10:FF:000002">
    <property type="entry name" value="Heat shock 70 kDa"/>
    <property type="match status" value="1"/>
</dbReference>
<evidence type="ECO:0000256" key="4">
    <source>
        <dbReference type="ARBA" id="ARBA00022840"/>
    </source>
</evidence>
<keyword evidence="4 5" id="KW-0067">ATP-binding</keyword>
<dbReference type="Proteomes" id="UP001443914">
    <property type="component" value="Unassembled WGS sequence"/>
</dbReference>
<dbReference type="FunFam" id="2.60.34.10:FF:000012">
    <property type="entry name" value="Heat shock 70 kDa protein"/>
    <property type="match status" value="1"/>
</dbReference>
<evidence type="ECO:0000256" key="5">
    <source>
        <dbReference type="RuleBase" id="RU003322"/>
    </source>
</evidence>
<dbReference type="AlphaFoldDB" id="A0AAW1M3J8"/>
<comment type="similarity">
    <text evidence="2 5">Belongs to the heat shock protein 70 family.</text>
</comment>
<evidence type="ECO:0000313" key="7">
    <source>
        <dbReference type="Proteomes" id="UP001443914"/>
    </source>
</evidence>
<evidence type="ECO:0000313" key="6">
    <source>
        <dbReference type="EMBL" id="KAK9741051.1"/>
    </source>
</evidence>
<dbReference type="PROSITE" id="PS00329">
    <property type="entry name" value="HSP70_2"/>
    <property type="match status" value="1"/>
</dbReference>
<dbReference type="NCBIfam" id="NF001413">
    <property type="entry name" value="PRK00290.1"/>
    <property type="match status" value="1"/>
</dbReference>
<dbReference type="GO" id="GO:0005524">
    <property type="term" value="F:ATP binding"/>
    <property type="evidence" value="ECO:0007669"/>
    <property type="project" value="UniProtKB-KW"/>
</dbReference>
<dbReference type="Gene3D" id="1.20.1270.10">
    <property type="match status" value="1"/>
</dbReference>
<comment type="subcellular location">
    <subcellularLocation>
        <location evidence="1">Endoplasmic reticulum lumen</location>
    </subcellularLocation>
</comment>
<dbReference type="SUPFAM" id="SSF100920">
    <property type="entry name" value="Heat shock protein 70kD (HSP70), peptide-binding domain"/>
    <property type="match status" value="1"/>
</dbReference>
<dbReference type="InterPro" id="IPR043129">
    <property type="entry name" value="ATPase_NBD"/>
</dbReference>
<dbReference type="FunFam" id="3.30.420.40:FF:000026">
    <property type="entry name" value="Heat shock protein 70"/>
    <property type="match status" value="1"/>
</dbReference>
<accession>A0AAW1M3J8</accession>
<dbReference type="Gene3D" id="2.60.34.10">
    <property type="entry name" value="Substrate Binding Domain Of DNAk, Chain A, domain 1"/>
    <property type="match status" value="1"/>
</dbReference>
<protein>
    <submittedName>
        <fullName evidence="6">Uncharacterized protein</fullName>
    </submittedName>
</protein>
<dbReference type="Gene3D" id="3.30.420.40">
    <property type="match status" value="2"/>
</dbReference>
<sequence length="626" mass="69091">MAGKVGEWPVIGIDLGTTYSCVAVWRHDRVEIIPNDQGSRTTPSCVAFTDSERLVGEAAVNQATKNPLNTIFDAKRLIGRRFNDETIQDDIKLWPFKVIDGIDSGKDDKPMIVVNYMGEKKNFTPEEISAMILAKMKDVAEAFIGSTVKNAIVTVPAYFNDSQRRATKDAGTIAGLNVVQIINEPTAAAMAYGLDTKINQSNGDTKNVLVFDLGGGTFDVSLVEMEKSGIHVKAISGDTHLGGVDFDNRMASEFVKEFKKKHRKDISENTRALGRLRAASERAKRVLSSAAQTVVEIDCLFEGIDFSSTVTRARFEKWNMDLFEKCIGTIDRCLEDAGMDKSDVDDVVLVGGSSRIPKVQQMLREFFDGKEVCKSIHPDEAVAYGAAVHAAVLSGVGTSNKGIVLTDVIPLSLGVSVGYERLMSVIISRNTEIPTVKNRIFSTAHDDQIAAAIEVYEGERLYAKDNSLLGKFRLIGLPPAPKGTTTIDVCFVIDVDGILTVSAEETVTGERNQITIINQSGRLSKDEIDRMIEEAEMYRTQDDEHRKTVQAKMALENYVNEMLDALQDSRKLKISAAVKKRLKNAVNETFEWLEEMSDTACEAAEYKEKLDDLKDICDDFGSKLYL</sequence>
<dbReference type="Pfam" id="PF00012">
    <property type="entry name" value="HSP70"/>
    <property type="match status" value="1"/>
</dbReference>
<dbReference type="Gene3D" id="3.90.640.10">
    <property type="entry name" value="Actin, Chain A, domain 4"/>
    <property type="match status" value="1"/>
</dbReference>
<evidence type="ECO:0000256" key="2">
    <source>
        <dbReference type="ARBA" id="ARBA00007381"/>
    </source>
</evidence>
<comment type="caution">
    <text evidence="6">The sequence shown here is derived from an EMBL/GenBank/DDBJ whole genome shotgun (WGS) entry which is preliminary data.</text>
</comment>
<dbReference type="InterPro" id="IPR013126">
    <property type="entry name" value="Hsp_70_fam"/>
</dbReference>
<reference evidence="6" key="1">
    <citation type="submission" date="2024-03" db="EMBL/GenBank/DDBJ databases">
        <title>WGS assembly of Saponaria officinalis var. Norfolk2.</title>
        <authorList>
            <person name="Jenkins J."/>
            <person name="Shu S."/>
            <person name="Grimwood J."/>
            <person name="Barry K."/>
            <person name="Goodstein D."/>
            <person name="Schmutz J."/>
            <person name="Leebens-Mack J."/>
            <person name="Osbourn A."/>
        </authorList>
    </citation>
    <scope>NUCLEOTIDE SEQUENCE [LARGE SCALE GENOMIC DNA]</scope>
    <source>
        <strain evidence="6">JIC</strain>
    </source>
</reference>
<dbReference type="PROSITE" id="PS01036">
    <property type="entry name" value="HSP70_3"/>
    <property type="match status" value="1"/>
</dbReference>
<dbReference type="InterPro" id="IPR029048">
    <property type="entry name" value="HSP70_C_sf"/>
</dbReference>
<keyword evidence="3 5" id="KW-0547">Nucleotide-binding</keyword>
<evidence type="ECO:0000256" key="1">
    <source>
        <dbReference type="ARBA" id="ARBA00004319"/>
    </source>
</evidence>
<proteinExistence type="inferred from homology"/>
<keyword evidence="7" id="KW-1185">Reference proteome</keyword>
<dbReference type="PANTHER" id="PTHR19375">
    <property type="entry name" value="HEAT SHOCK PROTEIN 70KDA"/>
    <property type="match status" value="1"/>
</dbReference>
<dbReference type="GO" id="GO:0005788">
    <property type="term" value="C:endoplasmic reticulum lumen"/>
    <property type="evidence" value="ECO:0007669"/>
    <property type="project" value="UniProtKB-SubCell"/>
</dbReference>
<dbReference type="InterPro" id="IPR018181">
    <property type="entry name" value="Heat_shock_70_CS"/>
</dbReference>
<dbReference type="SUPFAM" id="SSF53067">
    <property type="entry name" value="Actin-like ATPase domain"/>
    <property type="match status" value="2"/>
</dbReference>
<dbReference type="PRINTS" id="PR00301">
    <property type="entry name" value="HEATSHOCK70"/>
</dbReference>